<sequence length="543" mass="58438">MDMQHNVGVLALTLAALLAQGPRATAQVDLTTDAPPVGGFVEAAESIQAELESSVAELEALQTRIVDEKLPLSRELAELEQRRRDARAEFDQVSRTLATRALDLTRLTGQIEDLEDETAFLSTLLVDYIRNFKASLHIAERQRYEEVLEAAGLAPENDALTKQEVFLEQSRLLDESIDRLMEAAGGTRFDGRAVGSDGLVENGTFLLAGPLALFRSRDGRQVGTVEDLAKSTQPRVVAFEEREDAAAAEALVTAGGGLFPVDTTLGNAHKIAATEETFIGELEKGGTVIWPILGMATVALVVAIFKWLSLSFVRRPSKAQLAGLLDAVRSRDVEAAERQARKMRGPVGRMLAAGVEHLRQPRELIEEVMYETVLTTRLRLNRMLPFIAICAASAPLLGLLGTVTGIINTFKQITLFGSGDVKMLSGGISEALITTKYGLIVAIPSLMLHAFLSRKARGIVGEMETSAVAFMNEVSRMPSKRRGGSSGGDGEDSVTLMPSDPELVRRQVSEVLNDLLGPLVDESEAAGRSSGAGRVVPPASSRS</sequence>
<evidence type="ECO:0000256" key="3">
    <source>
        <dbReference type="ARBA" id="ARBA00022692"/>
    </source>
</evidence>
<dbReference type="Pfam" id="PF01618">
    <property type="entry name" value="MotA_ExbB"/>
    <property type="match status" value="1"/>
</dbReference>
<proteinExistence type="inferred from homology"/>
<dbReference type="AlphaFoldDB" id="A0A518BGH6"/>
<dbReference type="KEGG" id="pbap:Pla133_11550"/>
<gene>
    <name evidence="11" type="primary">exbB_2</name>
    <name evidence="11" type="ORF">Pla133_11550</name>
</gene>
<feature type="transmembrane region" description="Helical" evidence="9">
    <location>
        <begin position="288"/>
        <end position="308"/>
    </location>
</feature>
<dbReference type="InterPro" id="IPR002898">
    <property type="entry name" value="MotA_ExbB_proton_chnl"/>
</dbReference>
<dbReference type="GO" id="GO:0017038">
    <property type="term" value="P:protein import"/>
    <property type="evidence" value="ECO:0007669"/>
    <property type="project" value="TreeGrafter"/>
</dbReference>
<keyword evidence="12" id="KW-1185">Reference proteome</keyword>
<dbReference type="PANTHER" id="PTHR30625">
    <property type="entry name" value="PROTEIN TOLQ"/>
    <property type="match status" value="1"/>
</dbReference>
<keyword evidence="6" id="KW-0653">Protein transport</keyword>
<comment type="subcellular location">
    <subcellularLocation>
        <location evidence="1">Cell membrane</location>
        <topology evidence="1">Multi-pass membrane protein</topology>
    </subcellularLocation>
    <subcellularLocation>
        <location evidence="6">Membrane</location>
        <topology evidence="6">Multi-pass membrane protein</topology>
    </subcellularLocation>
</comment>
<protein>
    <submittedName>
        <fullName evidence="11">Biopolymer transport protein ExbB</fullName>
    </submittedName>
</protein>
<keyword evidence="6" id="KW-0813">Transport</keyword>
<evidence type="ECO:0000256" key="7">
    <source>
        <dbReference type="SAM" id="Coils"/>
    </source>
</evidence>
<evidence type="ECO:0000256" key="9">
    <source>
        <dbReference type="SAM" id="Phobius"/>
    </source>
</evidence>
<feature type="transmembrane region" description="Helical" evidence="9">
    <location>
        <begin position="386"/>
        <end position="407"/>
    </location>
</feature>
<dbReference type="InterPro" id="IPR050790">
    <property type="entry name" value="ExbB/TolQ_transport"/>
</dbReference>
<evidence type="ECO:0000256" key="4">
    <source>
        <dbReference type="ARBA" id="ARBA00022989"/>
    </source>
</evidence>
<evidence type="ECO:0000256" key="6">
    <source>
        <dbReference type="RuleBase" id="RU004057"/>
    </source>
</evidence>
<keyword evidence="5 9" id="KW-0472">Membrane</keyword>
<feature type="region of interest" description="Disordered" evidence="8">
    <location>
        <begin position="477"/>
        <end position="500"/>
    </location>
</feature>
<evidence type="ECO:0000256" key="1">
    <source>
        <dbReference type="ARBA" id="ARBA00004651"/>
    </source>
</evidence>
<evidence type="ECO:0000313" key="11">
    <source>
        <dbReference type="EMBL" id="QDU66089.1"/>
    </source>
</evidence>
<evidence type="ECO:0000313" key="12">
    <source>
        <dbReference type="Proteomes" id="UP000316921"/>
    </source>
</evidence>
<evidence type="ECO:0000256" key="8">
    <source>
        <dbReference type="SAM" id="MobiDB-lite"/>
    </source>
</evidence>
<dbReference type="GO" id="GO:0005886">
    <property type="term" value="C:plasma membrane"/>
    <property type="evidence" value="ECO:0007669"/>
    <property type="project" value="UniProtKB-SubCell"/>
</dbReference>
<dbReference type="EMBL" id="CP036287">
    <property type="protein sequence ID" value="QDU66089.1"/>
    <property type="molecule type" value="Genomic_DNA"/>
</dbReference>
<evidence type="ECO:0000256" key="2">
    <source>
        <dbReference type="ARBA" id="ARBA00022475"/>
    </source>
</evidence>
<organism evidence="11 12">
    <name type="scientific">Engelhardtia mirabilis</name>
    <dbReference type="NCBI Taxonomy" id="2528011"/>
    <lineage>
        <taxon>Bacteria</taxon>
        <taxon>Pseudomonadati</taxon>
        <taxon>Planctomycetota</taxon>
        <taxon>Planctomycetia</taxon>
        <taxon>Planctomycetia incertae sedis</taxon>
        <taxon>Engelhardtia</taxon>
    </lineage>
</organism>
<feature type="coiled-coil region" evidence="7">
    <location>
        <begin position="41"/>
        <end position="96"/>
    </location>
</feature>
<name>A0A518BGH6_9BACT</name>
<evidence type="ECO:0000256" key="5">
    <source>
        <dbReference type="ARBA" id="ARBA00023136"/>
    </source>
</evidence>
<keyword evidence="2" id="KW-1003">Cell membrane</keyword>
<feature type="domain" description="MotA/TolQ/ExbB proton channel" evidence="10">
    <location>
        <begin position="345"/>
        <end position="464"/>
    </location>
</feature>
<dbReference type="Proteomes" id="UP000316921">
    <property type="component" value="Chromosome"/>
</dbReference>
<keyword evidence="4 9" id="KW-1133">Transmembrane helix</keyword>
<evidence type="ECO:0000259" key="10">
    <source>
        <dbReference type="Pfam" id="PF01618"/>
    </source>
</evidence>
<dbReference type="RefSeq" id="WP_145063328.1">
    <property type="nucleotide sequence ID" value="NZ_CP036287.1"/>
</dbReference>
<feature type="region of interest" description="Disordered" evidence="8">
    <location>
        <begin position="522"/>
        <end position="543"/>
    </location>
</feature>
<keyword evidence="3 9" id="KW-0812">Transmembrane</keyword>
<feature type="transmembrane region" description="Helical" evidence="9">
    <location>
        <begin position="427"/>
        <end position="448"/>
    </location>
</feature>
<reference evidence="11 12" key="1">
    <citation type="submission" date="2019-02" db="EMBL/GenBank/DDBJ databases">
        <title>Deep-cultivation of Planctomycetes and their phenomic and genomic characterization uncovers novel biology.</title>
        <authorList>
            <person name="Wiegand S."/>
            <person name="Jogler M."/>
            <person name="Boedeker C."/>
            <person name="Pinto D."/>
            <person name="Vollmers J."/>
            <person name="Rivas-Marin E."/>
            <person name="Kohn T."/>
            <person name="Peeters S.H."/>
            <person name="Heuer A."/>
            <person name="Rast P."/>
            <person name="Oberbeckmann S."/>
            <person name="Bunk B."/>
            <person name="Jeske O."/>
            <person name="Meyerdierks A."/>
            <person name="Storesund J.E."/>
            <person name="Kallscheuer N."/>
            <person name="Luecker S."/>
            <person name="Lage O.M."/>
            <person name="Pohl T."/>
            <person name="Merkel B.J."/>
            <person name="Hornburger P."/>
            <person name="Mueller R.-W."/>
            <person name="Bruemmer F."/>
            <person name="Labrenz M."/>
            <person name="Spormann A.M."/>
            <person name="Op den Camp H."/>
            <person name="Overmann J."/>
            <person name="Amann R."/>
            <person name="Jetten M.S.M."/>
            <person name="Mascher T."/>
            <person name="Medema M.H."/>
            <person name="Devos D.P."/>
            <person name="Kaster A.-K."/>
            <person name="Ovreas L."/>
            <person name="Rohde M."/>
            <person name="Galperin M.Y."/>
            <person name="Jogler C."/>
        </authorList>
    </citation>
    <scope>NUCLEOTIDE SEQUENCE [LARGE SCALE GENOMIC DNA]</scope>
    <source>
        <strain evidence="11 12">Pla133</strain>
    </source>
</reference>
<comment type="similarity">
    <text evidence="6">Belongs to the exbB/tolQ family.</text>
</comment>
<dbReference type="PANTHER" id="PTHR30625:SF11">
    <property type="entry name" value="MOTA_TOLQ_EXBB PROTON CHANNEL DOMAIN-CONTAINING PROTEIN"/>
    <property type="match status" value="1"/>
</dbReference>
<keyword evidence="7" id="KW-0175">Coiled coil</keyword>
<accession>A0A518BGH6</accession>